<accession>U4VAC5</accession>
<dbReference type="Pfam" id="PF13439">
    <property type="entry name" value="Glyco_transf_4"/>
    <property type="match status" value="1"/>
</dbReference>
<evidence type="ECO:0000259" key="2">
    <source>
        <dbReference type="Pfam" id="PF13439"/>
    </source>
</evidence>
<dbReference type="Gene3D" id="3.40.50.2000">
    <property type="entry name" value="Glycogen Phosphorylase B"/>
    <property type="match status" value="2"/>
</dbReference>
<dbReference type="CDD" id="cd03801">
    <property type="entry name" value="GT4_PimA-like"/>
    <property type="match status" value="1"/>
</dbReference>
<evidence type="ECO:0000313" key="4">
    <source>
        <dbReference type="Proteomes" id="UP000016842"/>
    </source>
</evidence>
<dbReference type="InterPro" id="IPR001296">
    <property type="entry name" value="Glyco_trans_1"/>
</dbReference>
<dbReference type="Pfam" id="PF00534">
    <property type="entry name" value="Glycos_transf_1"/>
    <property type="match status" value="1"/>
</dbReference>
<evidence type="ECO:0000313" key="3">
    <source>
        <dbReference type="EMBL" id="ERL99665.1"/>
    </source>
</evidence>
<feature type="domain" description="Glycosyltransferase subfamily 4-like N-terminal" evidence="2">
    <location>
        <begin position="22"/>
        <end position="226"/>
    </location>
</feature>
<dbReference type="PATRIC" id="fig|1337887.3.peg.5434"/>
<proteinExistence type="predicted"/>
<comment type="caution">
    <text evidence="3">The sequence shown here is derived from an EMBL/GenBank/DDBJ whole genome shotgun (WGS) entry which is preliminary data.</text>
</comment>
<organism evidence="3 4">
    <name type="scientific">Brucella intermedia 229E</name>
    <dbReference type="NCBI Taxonomy" id="1337887"/>
    <lineage>
        <taxon>Bacteria</taxon>
        <taxon>Pseudomonadati</taxon>
        <taxon>Pseudomonadota</taxon>
        <taxon>Alphaproteobacteria</taxon>
        <taxon>Hyphomicrobiales</taxon>
        <taxon>Brucellaceae</taxon>
        <taxon>Brucella/Ochrobactrum group</taxon>
        <taxon>Brucella</taxon>
    </lineage>
</organism>
<sequence>MTHVNDTAHRLLAINNYFYRRGGAETVFLDHIKLFSEIGWQTAPFAMQHPDNFPSDWSSYFVSEIEYGRESSPFTKVVQAGKIIYSWEARDRIKALIEHFRPPNVAHAHNIYHHLSPSIFPVLKEAGIPTVMTAHDLKLACPAYKMLSHNQICERCKGGRIYNVALHKCIKDSTALSGLVFVETAIHRMLGLYRNTLDRIVVPSRFYIAKLAEWGWPEEKLVYIPPNFAHTDDLKPYADEGDYFAYVGRLAPEKGIGTLIRSAALAGQKLVIAGTGPEEQSLKVLAAEAGGDVTFAGYVSGERLHQLIGEAKALVLPSEWYENAPISILEAYALGGVPVIGADIGGIPEMIIEGETGMVSRTGDIDDLARVLRDFARLTPQARRKMGEAGRMWAGHEFSPEAYRNRTLELYAGLGAF</sequence>
<dbReference type="EMBL" id="ASXJ01000370">
    <property type="protein sequence ID" value="ERL99665.1"/>
    <property type="molecule type" value="Genomic_DNA"/>
</dbReference>
<feature type="domain" description="Glycosyl transferase family 1" evidence="1">
    <location>
        <begin position="239"/>
        <end position="391"/>
    </location>
</feature>
<keyword evidence="3" id="KW-0808">Transferase</keyword>
<evidence type="ECO:0000259" key="1">
    <source>
        <dbReference type="Pfam" id="PF00534"/>
    </source>
</evidence>
<dbReference type="InterPro" id="IPR028098">
    <property type="entry name" value="Glyco_trans_4-like_N"/>
</dbReference>
<dbReference type="AlphaFoldDB" id="U4VAC5"/>
<reference evidence="3 4" key="1">
    <citation type="journal article" date="2014" name="FEMS Microbiol. Lett.">
        <title>Genome sequencing analysis reveals virulence-related gene content of Ochrobactrum intermedium strain 229E, a urease-positive strain isolated from the human gastric niche.</title>
        <authorList>
            <person name="Kulkarni G.J."/>
            <person name="Shetty S."/>
            <person name="Dharne M.S."/>
            <person name="Shouche Y.S."/>
        </authorList>
    </citation>
    <scope>NUCLEOTIDE SEQUENCE [LARGE SCALE GENOMIC DNA]</scope>
    <source>
        <strain evidence="3 4">229E</strain>
    </source>
</reference>
<dbReference type="Proteomes" id="UP000016842">
    <property type="component" value="Unassembled WGS sequence"/>
</dbReference>
<dbReference type="PANTHER" id="PTHR45947:SF13">
    <property type="entry name" value="TRANSFERASE"/>
    <property type="match status" value="1"/>
</dbReference>
<dbReference type="PANTHER" id="PTHR45947">
    <property type="entry name" value="SULFOQUINOVOSYL TRANSFERASE SQD2"/>
    <property type="match status" value="1"/>
</dbReference>
<dbReference type="SUPFAM" id="SSF53756">
    <property type="entry name" value="UDP-Glycosyltransferase/glycogen phosphorylase"/>
    <property type="match status" value="1"/>
</dbReference>
<dbReference type="GO" id="GO:0016757">
    <property type="term" value="F:glycosyltransferase activity"/>
    <property type="evidence" value="ECO:0007669"/>
    <property type="project" value="InterPro"/>
</dbReference>
<name>U4VAC5_9HYPH</name>
<gene>
    <name evidence="3" type="ORF">Q644_09810</name>
</gene>
<protein>
    <submittedName>
        <fullName evidence="3">Glycosyl transferase</fullName>
    </submittedName>
</protein>
<dbReference type="InterPro" id="IPR050194">
    <property type="entry name" value="Glycosyltransferase_grp1"/>
</dbReference>